<organism evidence="1 2">
    <name type="scientific">Curtobacterium flaccumfaciens</name>
    <dbReference type="NCBI Taxonomy" id="2035"/>
    <lineage>
        <taxon>Bacteria</taxon>
        <taxon>Bacillati</taxon>
        <taxon>Actinomycetota</taxon>
        <taxon>Actinomycetes</taxon>
        <taxon>Micrococcales</taxon>
        <taxon>Microbacteriaceae</taxon>
        <taxon>Curtobacterium</taxon>
    </lineage>
</organism>
<evidence type="ECO:0000313" key="2">
    <source>
        <dbReference type="Proteomes" id="UP000295764"/>
    </source>
</evidence>
<dbReference type="OrthoDB" id="3255134at2"/>
<comment type="caution">
    <text evidence="1">The sequence shown here is derived from an EMBL/GenBank/DDBJ whole genome shotgun (WGS) entry which is preliminary data.</text>
</comment>
<dbReference type="RefSeq" id="WP_133520154.1">
    <property type="nucleotide sequence ID" value="NZ_SNVW01000007.1"/>
</dbReference>
<gene>
    <name evidence="1" type="ORF">EDF64_107155</name>
</gene>
<accession>A0A4R6DGF6</accession>
<evidence type="ECO:0000313" key="1">
    <source>
        <dbReference type="EMBL" id="TDN43727.1"/>
    </source>
</evidence>
<proteinExistence type="predicted"/>
<name>A0A4R6DGF6_9MICO</name>
<sequence>MLLRPEFTLHAWVDESARVANAHPPAYFLGGVVAAPDASDAHREALRPLQNTRGKLHWRDLDAAHRSRVMATLSAFDVYHVVAVGTPMDPRKQERARALCLERLAWELCERHHVERTTLEARTPSLMERDRRTVDALRGRGALPRGMRVEHGHPLDEPMLWIADQVVGAVGDAHVGDHRWLRALAASVEIVRIDL</sequence>
<dbReference type="Proteomes" id="UP000295764">
    <property type="component" value="Unassembled WGS sequence"/>
</dbReference>
<reference evidence="1 2" key="1">
    <citation type="submission" date="2019-03" db="EMBL/GenBank/DDBJ databases">
        <title>Genomic analyses of the natural microbiome of Caenorhabditis elegans.</title>
        <authorList>
            <person name="Samuel B."/>
        </authorList>
    </citation>
    <scope>NUCLEOTIDE SEQUENCE [LARGE SCALE GENOMIC DNA]</scope>
    <source>
        <strain evidence="1 2">JUb65</strain>
    </source>
</reference>
<protein>
    <recommendedName>
        <fullName evidence="3">DUF3800 domain-containing protein</fullName>
    </recommendedName>
</protein>
<dbReference type="EMBL" id="SNVW01000007">
    <property type="protein sequence ID" value="TDN43727.1"/>
    <property type="molecule type" value="Genomic_DNA"/>
</dbReference>
<evidence type="ECO:0008006" key="3">
    <source>
        <dbReference type="Google" id="ProtNLM"/>
    </source>
</evidence>
<dbReference type="AlphaFoldDB" id="A0A4R6DGF6"/>